<dbReference type="AlphaFoldDB" id="A0A8T0IZ40"/>
<dbReference type="EMBL" id="CM026422">
    <property type="protein sequence ID" value="KAG0587643.1"/>
    <property type="molecule type" value="Genomic_DNA"/>
</dbReference>
<accession>A0A8T0IZ40</accession>
<protein>
    <submittedName>
        <fullName evidence="2">Uncharacterized protein</fullName>
    </submittedName>
</protein>
<sequence length="45" mass="5479">MHMFLMKFFVFVFQARFYQTICANSVFKADVLLQVRISHNCINYR</sequence>
<name>A0A8T0IZ40_CERPU</name>
<evidence type="ECO:0000256" key="1">
    <source>
        <dbReference type="SAM" id="SignalP"/>
    </source>
</evidence>
<keyword evidence="3" id="KW-1185">Reference proteome</keyword>
<gene>
    <name evidence="2" type="ORF">KC19_2G180000</name>
</gene>
<comment type="caution">
    <text evidence="2">The sequence shown here is derived from an EMBL/GenBank/DDBJ whole genome shotgun (WGS) entry which is preliminary data.</text>
</comment>
<proteinExistence type="predicted"/>
<reference evidence="2" key="1">
    <citation type="submission" date="2020-06" db="EMBL/GenBank/DDBJ databases">
        <title>WGS assembly of Ceratodon purpureus strain R40.</title>
        <authorList>
            <person name="Carey S.B."/>
            <person name="Jenkins J."/>
            <person name="Shu S."/>
            <person name="Lovell J.T."/>
            <person name="Sreedasyam A."/>
            <person name="Maumus F."/>
            <person name="Tiley G.P."/>
            <person name="Fernandez-Pozo N."/>
            <person name="Barry K."/>
            <person name="Chen C."/>
            <person name="Wang M."/>
            <person name="Lipzen A."/>
            <person name="Daum C."/>
            <person name="Saski C.A."/>
            <person name="Payton A.C."/>
            <person name="Mcbreen J.C."/>
            <person name="Conrad R.E."/>
            <person name="Kollar L.M."/>
            <person name="Olsson S."/>
            <person name="Huttunen S."/>
            <person name="Landis J.B."/>
            <person name="Wickett N.J."/>
            <person name="Johnson M.G."/>
            <person name="Rensing S.A."/>
            <person name="Grimwood J."/>
            <person name="Schmutz J."/>
            <person name="Mcdaniel S.F."/>
        </authorList>
    </citation>
    <scope>NUCLEOTIDE SEQUENCE</scope>
    <source>
        <strain evidence="2">R40</strain>
    </source>
</reference>
<feature type="signal peptide" evidence="1">
    <location>
        <begin position="1"/>
        <end position="23"/>
    </location>
</feature>
<evidence type="ECO:0000313" key="3">
    <source>
        <dbReference type="Proteomes" id="UP000822688"/>
    </source>
</evidence>
<keyword evidence="1" id="KW-0732">Signal</keyword>
<dbReference type="Proteomes" id="UP000822688">
    <property type="component" value="Chromosome 2"/>
</dbReference>
<evidence type="ECO:0000313" key="2">
    <source>
        <dbReference type="EMBL" id="KAG0587643.1"/>
    </source>
</evidence>
<organism evidence="2 3">
    <name type="scientific">Ceratodon purpureus</name>
    <name type="common">Fire moss</name>
    <name type="synonym">Dicranum purpureum</name>
    <dbReference type="NCBI Taxonomy" id="3225"/>
    <lineage>
        <taxon>Eukaryota</taxon>
        <taxon>Viridiplantae</taxon>
        <taxon>Streptophyta</taxon>
        <taxon>Embryophyta</taxon>
        <taxon>Bryophyta</taxon>
        <taxon>Bryophytina</taxon>
        <taxon>Bryopsida</taxon>
        <taxon>Dicranidae</taxon>
        <taxon>Pseudoditrichales</taxon>
        <taxon>Ditrichaceae</taxon>
        <taxon>Ceratodon</taxon>
    </lineage>
</organism>
<feature type="chain" id="PRO_5035789675" evidence="1">
    <location>
        <begin position="24"/>
        <end position="45"/>
    </location>
</feature>